<evidence type="ECO:0000256" key="5">
    <source>
        <dbReference type="ARBA" id="ARBA00022833"/>
    </source>
</evidence>
<feature type="region of interest" description="Disordered" evidence="7">
    <location>
        <begin position="636"/>
        <end position="665"/>
    </location>
</feature>
<evidence type="ECO:0000313" key="9">
    <source>
        <dbReference type="EMBL" id="KAG5173802.1"/>
    </source>
</evidence>
<dbReference type="PROSITE" id="PS00518">
    <property type="entry name" value="ZF_RING_1"/>
    <property type="match status" value="1"/>
</dbReference>
<dbReference type="GO" id="GO:0005737">
    <property type="term" value="C:cytoplasm"/>
    <property type="evidence" value="ECO:0007669"/>
    <property type="project" value="UniProtKB-SubCell"/>
</dbReference>
<organism evidence="9">
    <name type="scientific">Psilocybe cubensis</name>
    <name type="common">Psychedelic mushroom</name>
    <name type="synonym">Stropharia cubensis</name>
    <dbReference type="NCBI Taxonomy" id="181762"/>
    <lineage>
        <taxon>Eukaryota</taxon>
        <taxon>Fungi</taxon>
        <taxon>Dikarya</taxon>
        <taxon>Basidiomycota</taxon>
        <taxon>Agaricomycotina</taxon>
        <taxon>Agaricomycetes</taxon>
        <taxon>Agaricomycetidae</taxon>
        <taxon>Agaricales</taxon>
        <taxon>Agaricineae</taxon>
        <taxon>Strophariaceae</taxon>
        <taxon>Psilocybe</taxon>
    </lineage>
</organism>
<accession>A0A8H7Y7C9</accession>
<keyword evidence="3" id="KW-0479">Metal-binding</keyword>
<dbReference type="PANTHER" id="PTHR12983:SF9">
    <property type="entry name" value="E3 UBIQUITIN-PROTEIN LIGASE RNF10"/>
    <property type="match status" value="1"/>
</dbReference>
<keyword evidence="2" id="KW-0963">Cytoplasm</keyword>
<dbReference type="GO" id="GO:0045944">
    <property type="term" value="P:positive regulation of transcription by RNA polymerase II"/>
    <property type="evidence" value="ECO:0007669"/>
    <property type="project" value="TreeGrafter"/>
</dbReference>
<feature type="compositionally biased region" description="Low complexity" evidence="7">
    <location>
        <begin position="603"/>
        <end position="615"/>
    </location>
</feature>
<gene>
    <name evidence="9" type="ORF">JR316_000459</name>
</gene>
<comment type="subcellular location">
    <subcellularLocation>
        <location evidence="1">Cytoplasm</location>
    </subcellularLocation>
</comment>
<dbReference type="CDD" id="cd16536">
    <property type="entry name" value="RING-HC_RNF10"/>
    <property type="match status" value="1"/>
</dbReference>
<dbReference type="InterPro" id="IPR017907">
    <property type="entry name" value="Znf_RING_CS"/>
</dbReference>
<dbReference type="InterPro" id="IPR013083">
    <property type="entry name" value="Znf_RING/FYVE/PHD"/>
</dbReference>
<dbReference type="PANTHER" id="PTHR12983">
    <property type="entry name" value="RING FINGER 10 FAMILY MEMBER"/>
    <property type="match status" value="1"/>
</dbReference>
<keyword evidence="4 6" id="KW-0863">Zinc-finger</keyword>
<evidence type="ECO:0000256" key="1">
    <source>
        <dbReference type="ARBA" id="ARBA00004496"/>
    </source>
</evidence>
<evidence type="ECO:0000256" key="4">
    <source>
        <dbReference type="ARBA" id="ARBA00022771"/>
    </source>
</evidence>
<evidence type="ECO:0000256" key="3">
    <source>
        <dbReference type="ARBA" id="ARBA00022723"/>
    </source>
</evidence>
<feature type="region of interest" description="Disordered" evidence="7">
    <location>
        <begin position="508"/>
        <end position="538"/>
    </location>
</feature>
<evidence type="ECO:0000259" key="8">
    <source>
        <dbReference type="PROSITE" id="PS50089"/>
    </source>
</evidence>
<dbReference type="AlphaFoldDB" id="A0A8H7Y7C9"/>
<sequence>MTSTPRSVQVPTPKRLSKMPSNQAVNLNHLLNFTLPPRQTRPLSNLPRRSRKTGTSQGVWNKERFVNAQYRFVMNPTGDYTVHFADPDIFFQWQDILQVIIPRSSALATAAASEELSGQGEGYTTCPICLSPPTAPRMTKCGHVFCFPCILHYLSTSTNKWARCPICFDSVNERQLKSVKWYDGPVQSDEDVDSMHAEGSSSSSTVNLGFDSTTPRAGSFLRMRLVQRPQITTLALPRSPTWPSDLLPPHQAPFHFLHDVFSFAKFMLATPAYLIASLAKDLDELADERRILSSMNDTLGVMFIDGADHKVREQIAKAAALETPALKEKIEKAQHAQQEIDERVAFHTQRKKAEEEAYSSASTLVSEIPREFLESRSNIANAPNPPVRPAVENNIPPQSRNQPRQRRNLNPPPPSTSTYYYYQAASGLPLFLHPLDIRILLSHFNSYSAFPDTITVRVESANEGSVDDDLRKRCKYLGHMPEGADVVFVEADLEGVVGAEGLKNFEGPLKMRTSRRKEKGRKEDRARQRAEEKERENAHLPWLSSAGYSTSAPVLIADLPREDLSALGELSPAGSLQTDTLPPAPVVTAPGAWGARSFASALHSSSPANRSSAGSQRTRQSVEDEWDIDVAWHELEQRSGNSGGRRKRANKLVVLGSGGGGARRR</sequence>
<dbReference type="InterPro" id="IPR039739">
    <property type="entry name" value="MAG2/RNF10"/>
</dbReference>
<dbReference type="GO" id="GO:0000976">
    <property type="term" value="F:transcription cis-regulatory region binding"/>
    <property type="evidence" value="ECO:0007669"/>
    <property type="project" value="TreeGrafter"/>
</dbReference>
<feature type="region of interest" description="Disordered" evidence="7">
    <location>
        <begin position="38"/>
        <end position="57"/>
    </location>
</feature>
<feature type="compositionally biased region" description="Gly residues" evidence="7">
    <location>
        <begin position="656"/>
        <end position="665"/>
    </location>
</feature>
<dbReference type="Pfam" id="PF00097">
    <property type="entry name" value="zf-C3HC4"/>
    <property type="match status" value="1"/>
</dbReference>
<feature type="compositionally biased region" description="Low complexity" evidence="7">
    <location>
        <begin position="389"/>
        <end position="402"/>
    </location>
</feature>
<dbReference type="EMBL" id="JAFIQS010000001">
    <property type="protein sequence ID" value="KAG5173802.1"/>
    <property type="molecule type" value="Genomic_DNA"/>
</dbReference>
<dbReference type="PROSITE" id="PS50089">
    <property type="entry name" value="ZF_RING_2"/>
    <property type="match status" value="1"/>
</dbReference>
<evidence type="ECO:0000256" key="7">
    <source>
        <dbReference type="SAM" id="MobiDB-lite"/>
    </source>
</evidence>
<feature type="compositionally biased region" description="Basic and acidic residues" evidence="7">
    <location>
        <begin position="520"/>
        <end position="538"/>
    </location>
</feature>
<comment type="caution">
    <text evidence="9">The sequence shown here is derived from an EMBL/GenBank/DDBJ whole genome shotgun (WGS) entry which is preliminary data.</text>
</comment>
<dbReference type="InterPro" id="IPR018957">
    <property type="entry name" value="Znf_C3HC4_RING-type"/>
</dbReference>
<dbReference type="SUPFAM" id="SSF57850">
    <property type="entry name" value="RING/U-box"/>
    <property type="match status" value="1"/>
</dbReference>
<feature type="domain" description="RING-type" evidence="8">
    <location>
        <begin position="126"/>
        <end position="167"/>
    </location>
</feature>
<dbReference type="GO" id="GO:0008270">
    <property type="term" value="F:zinc ion binding"/>
    <property type="evidence" value="ECO:0007669"/>
    <property type="project" value="UniProtKB-KW"/>
</dbReference>
<protein>
    <recommendedName>
        <fullName evidence="8">RING-type domain-containing protein</fullName>
    </recommendedName>
</protein>
<reference evidence="9" key="1">
    <citation type="submission" date="2021-02" db="EMBL/GenBank/DDBJ databases">
        <title>Psilocybe cubensis genome.</title>
        <authorList>
            <person name="Mckernan K.J."/>
            <person name="Crawford S."/>
            <person name="Trippe A."/>
            <person name="Kane L.T."/>
            <person name="Mclaughlin S."/>
        </authorList>
    </citation>
    <scope>NUCLEOTIDE SEQUENCE [LARGE SCALE GENOMIC DNA]</scope>
    <source>
        <strain evidence="9">MGC-MH-2018</strain>
    </source>
</reference>
<dbReference type="SMART" id="SM00184">
    <property type="entry name" value="RING"/>
    <property type="match status" value="1"/>
</dbReference>
<dbReference type="Gene3D" id="3.30.40.10">
    <property type="entry name" value="Zinc/RING finger domain, C3HC4 (zinc finger)"/>
    <property type="match status" value="1"/>
</dbReference>
<evidence type="ECO:0000256" key="6">
    <source>
        <dbReference type="PROSITE-ProRule" id="PRU00175"/>
    </source>
</evidence>
<evidence type="ECO:0000256" key="2">
    <source>
        <dbReference type="ARBA" id="ARBA00022490"/>
    </source>
</evidence>
<proteinExistence type="predicted"/>
<feature type="region of interest" description="Disordered" evidence="7">
    <location>
        <begin position="378"/>
        <end position="417"/>
    </location>
</feature>
<dbReference type="OrthoDB" id="302966at2759"/>
<dbReference type="InterPro" id="IPR001841">
    <property type="entry name" value="Znf_RING"/>
</dbReference>
<name>A0A8H7Y7C9_PSICU</name>
<feature type="region of interest" description="Disordered" evidence="7">
    <location>
        <begin position="603"/>
        <end position="623"/>
    </location>
</feature>
<keyword evidence="5" id="KW-0862">Zinc</keyword>